<keyword evidence="5" id="KW-1185">Reference proteome</keyword>
<dbReference type="SUPFAM" id="SSF55469">
    <property type="entry name" value="FMN-dependent nitroreductase-like"/>
    <property type="match status" value="1"/>
</dbReference>
<name>A0A0R1XF58_9LACO</name>
<dbReference type="InterPro" id="IPR029479">
    <property type="entry name" value="Nitroreductase"/>
</dbReference>
<proteinExistence type="inferred from homology"/>
<dbReference type="STRING" id="1423782.FD32_GL001673"/>
<accession>A0A0R1XF58</accession>
<keyword evidence="2" id="KW-0560">Oxidoreductase</keyword>
<dbReference type="PATRIC" id="fig|1423782.4.peg.1739"/>
<dbReference type="OrthoDB" id="9812105at2"/>
<dbReference type="EMBL" id="AZGM01000038">
    <property type="protein sequence ID" value="KRM28746.1"/>
    <property type="molecule type" value="Genomic_DNA"/>
</dbReference>
<dbReference type="CDD" id="cd02136">
    <property type="entry name" value="PnbA_NfnB-like"/>
    <property type="match status" value="1"/>
</dbReference>
<reference evidence="4 5" key="1">
    <citation type="journal article" date="2015" name="Genome Announc.">
        <title>Expanding the biotechnology potential of lactobacilli through comparative genomics of 213 strains and associated genera.</title>
        <authorList>
            <person name="Sun Z."/>
            <person name="Harris H.M."/>
            <person name="McCann A."/>
            <person name="Guo C."/>
            <person name="Argimon S."/>
            <person name="Zhang W."/>
            <person name="Yang X."/>
            <person name="Jeffery I.B."/>
            <person name="Cooney J.C."/>
            <person name="Kagawa T.F."/>
            <person name="Liu W."/>
            <person name="Song Y."/>
            <person name="Salvetti E."/>
            <person name="Wrobel A."/>
            <person name="Rasinkangas P."/>
            <person name="Parkhill J."/>
            <person name="Rea M.C."/>
            <person name="O'Sullivan O."/>
            <person name="Ritari J."/>
            <person name="Douillard F.P."/>
            <person name="Paul Ross R."/>
            <person name="Yang R."/>
            <person name="Briner A.E."/>
            <person name="Felis G.E."/>
            <person name="de Vos W.M."/>
            <person name="Barrangou R."/>
            <person name="Klaenhammer T.R."/>
            <person name="Caufield P.W."/>
            <person name="Cui Y."/>
            <person name="Zhang H."/>
            <person name="O'Toole P.W."/>
        </authorList>
    </citation>
    <scope>NUCLEOTIDE SEQUENCE [LARGE SCALE GENOMIC DNA]</scope>
    <source>
        <strain evidence="4 5">DSM 6035</strain>
    </source>
</reference>
<organism evidence="4 5">
    <name type="scientific">Limosilactobacillus panis DSM 6035</name>
    <dbReference type="NCBI Taxonomy" id="1423782"/>
    <lineage>
        <taxon>Bacteria</taxon>
        <taxon>Bacillati</taxon>
        <taxon>Bacillota</taxon>
        <taxon>Bacilli</taxon>
        <taxon>Lactobacillales</taxon>
        <taxon>Lactobacillaceae</taxon>
        <taxon>Limosilactobacillus</taxon>
    </lineage>
</organism>
<dbReference type="InterPro" id="IPR000415">
    <property type="entry name" value="Nitroreductase-like"/>
</dbReference>
<protein>
    <recommendedName>
        <fullName evidence="3">Nitroreductase domain-containing protein</fullName>
    </recommendedName>
</protein>
<dbReference type="Gene3D" id="3.40.109.10">
    <property type="entry name" value="NADH Oxidase"/>
    <property type="match status" value="1"/>
</dbReference>
<gene>
    <name evidence="4" type="ORF">FD32_GL001673</name>
</gene>
<evidence type="ECO:0000256" key="2">
    <source>
        <dbReference type="ARBA" id="ARBA00023002"/>
    </source>
</evidence>
<dbReference type="RefSeq" id="WP_047769943.1">
    <property type="nucleotide sequence ID" value="NZ_AZGM01000038.1"/>
</dbReference>
<dbReference type="PANTHER" id="PTHR43673">
    <property type="entry name" value="NAD(P)H NITROREDUCTASE YDGI-RELATED"/>
    <property type="match status" value="1"/>
</dbReference>
<comment type="similarity">
    <text evidence="1">Belongs to the nitroreductase family.</text>
</comment>
<feature type="domain" description="Nitroreductase" evidence="3">
    <location>
        <begin position="9"/>
        <end position="191"/>
    </location>
</feature>
<dbReference type="PANTHER" id="PTHR43673:SF10">
    <property type="entry name" value="NADH DEHYDROGENASE_NAD(P)H NITROREDUCTASE XCC3605-RELATED"/>
    <property type="match status" value="1"/>
</dbReference>
<dbReference type="AlphaFoldDB" id="A0A0R1XF58"/>
<evidence type="ECO:0000259" key="3">
    <source>
        <dbReference type="Pfam" id="PF00881"/>
    </source>
</evidence>
<evidence type="ECO:0000313" key="4">
    <source>
        <dbReference type="EMBL" id="KRM28746.1"/>
    </source>
</evidence>
<dbReference type="GO" id="GO:0016491">
    <property type="term" value="F:oxidoreductase activity"/>
    <property type="evidence" value="ECO:0007669"/>
    <property type="project" value="UniProtKB-KW"/>
</dbReference>
<dbReference type="Pfam" id="PF00881">
    <property type="entry name" value="Nitroreductase"/>
    <property type="match status" value="1"/>
</dbReference>
<evidence type="ECO:0000256" key="1">
    <source>
        <dbReference type="ARBA" id="ARBA00007118"/>
    </source>
</evidence>
<comment type="caution">
    <text evidence="4">The sequence shown here is derived from an EMBL/GenBank/DDBJ whole genome shotgun (WGS) entry which is preliminary data.</text>
</comment>
<sequence>MEFKEAVNYRQSIRYFTDQQIAPADLKEIVQLAQRTPSWANSQPWQAYVATGQTLEKIKAHHLAAAQQGVSGNSDFPVAHRNQWGQPAQENMAKWGQDLQTYLGDQMPQMSAAQAHLFNAAALVYLVLPQDATDWSIYDLGAFGQTLMLVAADRKIDSMPAYEIVRYPDAVRELMGIPADQQVAMGIALGYRDPAYRINGFRTKRAAESTILTIKD</sequence>
<dbReference type="Proteomes" id="UP000051412">
    <property type="component" value="Unassembled WGS sequence"/>
</dbReference>
<evidence type="ECO:0000313" key="5">
    <source>
        <dbReference type="Proteomes" id="UP000051412"/>
    </source>
</evidence>